<reference evidence="3" key="1">
    <citation type="submission" date="2016-02" db="EMBL/GenBank/DDBJ databases">
        <title>Draft genome sequence of Microdochium bolleyi, a fungal endophyte of beachgrass.</title>
        <authorList>
            <consortium name="DOE Joint Genome Institute"/>
            <person name="David A.S."/>
            <person name="May G."/>
            <person name="Haridas S."/>
            <person name="Lim J."/>
            <person name="Wang M."/>
            <person name="Labutti K."/>
            <person name="Lipzen A."/>
            <person name="Barry K."/>
            <person name="Grigoriev I.V."/>
        </authorList>
    </citation>
    <scope>NUCLEOTIDE SEQUENCE [LARGE SCALE GENOMIC DNA]</scope>
    <source>
        <strain evidence="3">J235TASD1</strain>
    </source>
</reference>
<dbReference type="Proteomes" id="UP000070501">
    <property type="component" value="Unassembled WGS sequence"/>
</dbReference>
<evidence type="ECO:0000256" key="1">
    <source>
        <dbReference type="SAM" id="MobiDB-lite"/>
    </source>
</evidence>
<name>A0A136IW34_9PEZI</name>
<dbReference type="InParanoid" id="A0A136IW34"/>
<dbReference type="AlphaFoldDB" id="A0A136IW34"/>
<protein>
    <submittedName>
        <fullName evidence="2">Uncharacterized protein</fullName>
    </submittedName>
</protein>
<evidence type="ECO:0000313" key="2">
    <source>
        <dbReference type="EMBL" id="KXJ89093.1"/>
    </source>
</evidence>
<feature type="region of interest" description="Disordered" evidence="1">
    <location>
        <begin position="176"/>
        <end position="198"/>
    </location>
</feature>
<sequence length="198" mass="21988">MVTETLRDSFGLAESPYEGQTPMSFWTSLLRQSRHRSKSSGVIHNVTVKDLLDRRCKLGINEERIGAYLNILQTLAIETSSGGIPAAHIGSGTREDGDMLPIAWRKENFDPRYGHVSKNRPRHKILSSLQEASWYTEVLDENGCCDELCQQQKRDGGQAHTGATLVDPCAKRCRRLASSKSARRSPATMMSQKTKGGP</sequence>
<dbReference type="EMBL" id="KQ964256">
    <property type="protein sequence ID" value="KXJ89093.1"/>
    <property type="molecule type" value="Genomic_DNA"/>
</dbReference>
<keyword evidence="3" id="KW-1185">Reference proteome</keyword>
<feature type="compositionally biased region" description="Polar residues" evidence="1">
    <location>
        <begin position="188"/>
        <end position="198"/>
    </location>
</feature>
<evidence type="ECO:0000313" key="3">
    <source>
        <dbReference type="Proteomes" id="UP000070501"/>
    </source>
</evidence>
<organism evidence="2 3">
    <name type="scientific">Microdochium bolleyi</name>
    <dbReference type="NCBI Taxonomy" id="196109"/>
    <lineage>
        <taxon>Eukaryota</taxon>
        <taxon>Fungi</taxon>
        <taxon>Dikarya</taxon>
        <taxon>Ascomycota</taxon>
        <taxon>Pezizomycotina</taxon>
        <taxon>Sordariomycetes</taxon>
        <taxon>Xylariomycetidae</taxon>
        <taxon>Xylariales</taxon>
        <taxon>Microdochiaceae</taxon>
        <taxon>Microdochium</taxon>
    </lineage>
</organism>
<proteinExistence type="predicted"/>
<gene>
    <name evidence="2" type="ORF">Micbo1qcDRAFT_177571</name>
</gene>
<accession>A0A136IW34</accession>